<proteinExistence type="predicted"/>
<dbReference type="EMBL" id="JAPDPJ010000104">
    <property type="protein sequence ID" value="MCW3789376.1"/>
    <property type="molecule type" value="Genomic_DNA"/>
</dbReference>
<keyword evidence="2" id="KW-1185">Reference proteome</keyword>
<organism evidence="1 2">
    <name type="scientific">Plebeiibacterium sediminum</name>
    <dbReference type="NCBI Taxonomy" id="2992112"/>
    <lineage>
        <taxon>Bacteria</taxon>
        <taxon>Pseudomonadati</taxon>
        <taxon>Bacteroidota</taxon>
        <taxon>Bacteroidia</taxon>
        <taxon>Marinilabiliales</taxon>
        <taxon>Marinilabiliaceae</taxon>
        <taxon>Plebeiibacterium</taxon>
    </lineage>
</organism>
<sequence length="158" mass="18924">MNRIIAYCLICISLNSCCQNKRVFKYYDKVKVSFNMRPEVLFENVEFNTTELDYLSKEKSIRIIFEIDIEKEVINDIYLKYYLPKLEEYPCQVDSLFEKKELEICYSIHEKLNLNMLSYMTLNVKLKENLILRKGQKPILLLPCEFTNKYYKPIGSDI</sequence>
<comment type="caution">
    <text evidence="1">The sequence shown here is derived from an EMBL/GenBank/DDBJ whole genome shotgun (WGS) entry which is preliminary data.</text>
</comment>
<name>A0AAE3SHG2_9BACT</name>
<evidence type="ECO:0000313" key="2">
    <source>
        <dbReference type="Proteomes" id="UP001209229"/>
    </source>
</evidence>
<reference evidence="1" key="1">
    <citation type="submission" date="2022-10" db="EMBL/GenBank/DDBJ databases">
        <authorList>
            <person name="Yu W.X."/>
        </authorList>
    </citation>
    <scope>NUCLEOTIDE SEQUENCE</scope>
    <source>
        <strain evidence="1">AAT</strain>
    </source>
</reference>
<protein>
    <submittedName>
        <fullName evidence="1">Uncharacterized protein</fullName>
    </submittedName>
</protein>
<evidence type="ECO:0000313" key="1">
    <source>
        <dbReference type="EMBL" id="MCW3789376.1"/>
    </source>
</evidence>
<accession>A0AAE3SHG2</accession>
<gene>
    <name evidence="1" type="ORF">OM075_23135</name>
</gene>
<dbReference type="RefSeq" id="WP_301192931.1">
    <property type="nucleotide sequence ID" value="NZ_JAPDPJ010000104.1"/>
</dbReference>
<dbReference type="Proteomes" id="UP001209229">
    <property type="component" value="Unassembled WGS sequence"/>
</dbReference>
<dbReference type="AlphaFoldDB" id="A0AAE3SHG2"/>